<dbReference type="InterPro" id="IPR036627">
    <property type="entry name" value="CobW-likC_sf"/>
</dbReference>
<dbReference type="InterPro" id="IPR011629">
    <property type="entry name" value="CobW-like_C"/>
</dbReference>
<organism evidence="8 9">
    <name type="scientific">Chitinivorax tropicus</name>
    <dbReference type="NCBI Taxonomy" id="714531"/>
    <lineage>
        <taxon>Bacteria</taxon>
        <taxon>Pseudomonadati</taxon>
        <taxon>Pseudomonadota</taxon>
        <taxon>Betaproteobacteria</taxon>
        <taxon>Chitinivorax</taxon>
    </lineage>
</organism>
<protein>
    <submittedName>
        <fullName evidence="8">G3E family GTPase</fullName>
    </submittedName>
</protein>
<evidence type="ECO:0000256" key="4">
    <source>
        <dbReference type="ARBA" id="ARBA00034320"/>
    </source>
</evidence>
<dbReference type="RefSeq" id="WP_184036915.1">
    <property type="nucleotide sequence ID" value="NZ_JACHHY010000007.1"/>
</dbReference>
<evidence type="ECO:0000313" key="8">
    <source>
        <dbReference type="EMBL" id="MBB5018114.1"/>
    </source>
</evidence>
<evidence type="ECO:0000313" key="9">
    <source>
        <dbReference type="Proteomes" id="UP000575898"/>
    </source>
</evidence>
<keyword evidence="2" id="KW-0378">Hydrolase</keyword>
<dbReference type="Pfam" id="PF02492">
    <property type="entry name" value="cobW"/>
    <property type="match status" value="1"/>
</dbReference>
<keyword evidence="9" id="KW-1185">Reference proteome</keyword>
<comment type="similarity">
    <text evidence="4">Belongs to the SIMIBI class G3E GTPase family. ZNG1 subfamily.</text>
</comment>
<dbReference type="Proteomes" id="UP000575898">
    <property type="component" value="Unassembled WGS sequence"/>
</dbReference>
<proteinExistence type="inferred from homology"/>
<evidence type="ECO:0000256" key="5">
    <source>
        <dbReference type="ARBA" id="ARBA00045658"/>
    </source>
</evidence>
<comment type="function">
    <text evidence="5">Zinc chaperone that directly transfers zinc cofactor to target proteins, thereby activating them. Zinc is transferred from the CXCC motif in the GTPase domain to the zinc binding site in target proteins in a process requiring GTP hydrolysis.</text>
</comment>
<dbReference type="Gene3D" id="3.30.1220.10">
    <property type="entry name" value="CobW-like, C-terminal domain"/>
    <property type="match status" value="1"/>
</dbReference>
<dbReference type="SMART" id="SM00833">
    <property type="entry name" value="CobW_C"/>
    <property type="match status" value="1"/>
</dbReference>
<dbReference type="GO" id="GO:0000166">
    <property type="term" value="F:nucleotide binding"/>
    <property type="evidence" value="ECO:0007669"/>
    <property type="project" value="UniProtKB-KW"/>
</dbReference>
<gene>
    <name evidence="8" type="ORF">HNQ59_001399</name>
</gene>
<dbReference type="CDD" id="cd03112">
    <property type="entry name" value="CobW-like"/>
    <property type="match status" value="1"/>
</dbReference>
<evidence type="ECO:0000256" key="3">
    <source>
        <dbReference type="ARBA" id="ARBA00023186"/>
    </source>
</evidence>
<comment type="caution">
    <text evidence="8">The sequence shown here is derived from an EMBL/GenBank/DDBJ whole genome shotgun (WGS) entry which is preliminary data.</text>
</comment>
<dbReference type="Gene3D" id="3.40.50.300">
    <property type="entry name" value="P-loop containing nucleotide triphosphate hydrolases"/>
    <property type="match status" value="1"/>
</dbReference>
<dbReference type="Pfam" id="PF07683">
    <property type="entry name" value="CobW_C"/>
    <property type="match status" value="1"/>
</dbReference>
<reference evidence="8 9" key="1">
    <citation type="submission" date="2020-08" db="EMBL/GenBank/DDBJ databases">
        <title>Genomic Encyclopedia of Type Strains, Phase IV (KMG-IV): sequencing the most valuable type-strain genomes for metagenomic binning, comparative biology and taxonomic classification.</title>
        <authorList>
            <person name="Goeker M."/>
        </authorList>
    </citation>
    <scope>NUCLEOTIDE SEQUENCE [LARGE SCALE GENOMIC DNA]</scope>
    <source>
        <strain evidence="8 9">DSM 27165</strain>
    </source>
</reference>
<evidence type="ECO:0000259" key="7">
    <source>
        <dbReference type="SMART" id="SM00833"/>
    </source>
</evidence>
<feature type="domain" description="CobW C-terminal" evidence="7">
    <location>
        <begin position="247"/>
        <end position="340"/>
    </location>
</feature>
<evidence type="ECO:0000256" key="6">
    <source>
        <dbReference type="ARBA" id="ARBA00049117"/>
    </source>
</evidence>
<accession>A0A840MFT5</accession>
<evidence type="ECO:0000256" key="1">
    <source>
        <dbReference type="ARBA" id="ARBA00022741"/>
    </source>
</evidence>
<dbReference type="SUPFAM" id="SSF52540">
    <property type="entry name" value="P-loop containing nucleoside triphosphate hydrolases"/>
    <property type="match status" value="1"/>
</dbReference>
<comment type="catalytic activity">
    <reaction evidence="6">
        <text>GTP + H2O = GDP + phosphate + H(+)</text>
        <dbReference type="Rhea" id="RHEA:19669"/>
        <dbReference type="ChEBI" id="CHEBI:15377"/>
        <dbReference type="ChEBI" id="CHEBI:15378"/>
        <dbReference type="ChEBI" id="CHEBI:37565"/>
        <dbReference type="ChEBI" id="CHEBI:43474"/>
        <dbReference type="ChEBI" id="CHEBI:58189"/>
    </reaction>
    <physiologicalReaction direction="left-to-right" evidence="6">
        <dbReference type="Rhea" id="RHEA:19670"/>
    </physiologicalReaction>
</comment>
<dbReference type="SUPFAM" id="SSF90002">
    <property type="entry name" value="Hypothetical protein YjiA, C-terminal domain"/>
    <property type="match status" value="1"/>
</dbReference>
<dbReference type="AlphaFoldDB" id="A0A840MFT5"/>
<dbReference type="InterPro" id="IPR051316">
    <property type="entry name" value="Zinc-reg_GTPase_activator"/>
</dbReference>
<dbReference type="InterPro" id="IPR027417">
    <property type="entry name" value="P-loop_NTPase"/>
</dbReference>
<sequence>MSPNPLTQTPVTLLTGFLGAGKTTLLNHILRGQHGMRIAVIENEFGPVNIDSQLLIQEASEVIEMTNGCLCCTIRGDLAHHLRSLHERQMLGELKFDRVVIETTGLADPSPISQTFFAAQELADAYTLDAVITVVDCLHGPMQLDTHPVVRKQIGFADRLLLSKTDLVPAEQVATLSERLRLMNSHAPQFQLDQGAVSLDLLFNVRGFHLDEDLLDKPAPSQARIYSPGPTSSSIGISANRSFGDDIAALHLHHRGPVDMQRISAFMTALMQIHGEDLLRHKGVIAIADEPRRLVFQGVHQIAGFDYGRPWGDTPPTTDIVLIGRSLPHDELRARFQECLA</sequence>
<keyword evidence="3" id="KW-0143">Chaperone</keyword>
<dbReference type="InterPro" id="IPR003495">
    <property type="entry name" value="CobW/HypB/UreG_nucleotide-bd"/>
</dbReference>
<dbReference type="GO" id="GO:0016787">
    <property type="term" value="F:hydrolase activity"/>
    <property type="evidence" value="ECO:0007669"/>
    <property type="project" value="UniProtKB-KW"/>
</dbReference>
<dbReference type="PANTHER" id="PTHR13748">
    <property type="entry name" value="COBW-RELATED"/>
    <property type="match status" value="1"/>
</dbReference>
<dbReference type="EMBL" id="JACHHY010000007">
    <property type="protein sequence ID" value="MBB5018114.1"/>
    <property type="molecule type" value="Genomic_DNA"/>
</dbReference>
<evidence type="ECO:0000256" key="2">
    <source>
        <dbReference type="ARBA" id="ARBA00022801"/>
    </source>
</evidence>
<dbReference type="GO" id="GO:0005737">
    <property type="term" value="C:cytoplasm"/>
    <property type="evidence" value="ECO:0007669"/>
    <property type="project" value="TreeGrafter"/>
</dbReference>
<dbReference type="PANTHER" id="PTHR13748:SF62">
    <property type="entry name" value="COBW DOMAIN-CONTAINING PROTEIN"/>
    <property type="match status" value="1"/>
</dbReference>
<keyword evidence="1" id="KW-0547">Nucleotide-binding</keyword>
<name>A0A840MFT5_9PROT</name>